<keyword evidence="5" id="KW-0732">Signal</keyword>
<dbReference type="InterPro" id="IPR027417">
    <property type="entry name" value="P-loop_NTPase"/>
</dbReference>
<organism evidence="7 8">
    <name type="scientific">Neogobius melanostomus</name>
    <name type="common">round goby</name>
    <dbReference type="NCBI Taxonomy" id="47308"/>
    <lineage>
        <taxon>Eukaryota</taxon>
        <taxon>Metazoa</taxon>
        <taxon>Chordata</taxon>
        <taxon>Craniata</taxon>
        <taxon>Vertebrata</taxon>
        <taxon>Euteleostomi</taxon>
        <taxon>Actinopterygii</taxon>
        <taxon>Neopterygii</taxon>
        <taxon>Teleostei</taxon>
        <taxon>Neoteleostei</taxon>
        <taxon>Acanthomorphata</taxon>
        <taxon>Gobiaria</taxon>
        <taxon>Gobiiformes</taxon>
        <taxon>Gobioidei</taxon>
        <taxon>Gobiidae</taxon>
        <taxon>Benthophilinae</taxon>
        <taxon>Neogobiini</taxon>
        <taxon>Neogobius</taxon>
    </lineage>
</organism>
<protein>
    <recommendedName>
        <fullName evidence="6">AIG1-type G domain-containing protein</fullName>
    </recommendedName>
</protein>
<comment type="similarity">
    <text evidence="1">Belongs to the TRAFAC class TrmE-Era-EngA-EngB-Septin-like GTPase superfamily. AIG1/Toc34/Toc159-like paraseptin GTPase family. IAN subfamily.</text>
</comment>
<proteinExistence type="inferred from homology"/>
<name>A0A8C6UVB4_9GOBI</name>
<dbReference type="InterPro" id="IPR045058">
    <property type="entry name" value="GIMA/IAN/Toc"/>
</dbReference>
<evidence type="ECO:0000259" key="6">
    <source>
        <dbReference type="PROSITE" id="PS51720"/>
    </source>
</evidence>
<evidence type="ECO:0000256" key="2">
    <source>
        <dbReference type="ARBA" id="ARBA00022741"/>
    </source>
</evidence>
<dbReference type="SUPFAM" id="SSF52540">
    <property type="entry name" value="P-loop containing nucleoside triphosphate hydrolases"/>
    <property type="match status" value="1"/>
</dbReference>
<dbReference type="Gene3D" id="3.40.50.300">
    <property type="entry name" value="P-loop containing nucleotide triphosphate hydrolases"/>
    <property type="match status" value="2"/>
</dbReference>
<dbReference type="InterPro" id="IPR006703">
    <property type="entry name" value="G_AIG1"/>
</dbReference>
<feature type="chain" id="PRO_5034833407" description="AIG1-type G domain-containing protein" evidence="5">
    <location>
        <begin position="21"/>
        <end position="476"/>
    </location>
</feature>
<dbReference type="Ensembl" id="ENSNMLT00000046403.1">
    <property type="protein sequence ID" value="ENSNMLP00000041751.1"/>
    <property type="gene ID" value="ENSNMLG00000025530.1"/>
</dbReference>
<feature type="domain" description="AIG1-type G" evidence="6">
    <location>
        <begin position="151"/>
        <end position="353"/>
    </location>
</feature>
<dbReference type="CDD" id="cd01852">
    <property type="entry name" value="AIG1"/>
    <property type="match status" value="1"/>
</dbReference>
<keyword evidence="8" id="KW-1185">Reference proteome</keyword>
<dbReference type="Pfam" id="PF04548">
    <property type="entry name" value="AIG1"/>
    <property type="match status" value="2"/>
</dbReference>
<evidence type="ECO:0000313" key="7">
    <source>
        <dbReference type="Ensembl" id="ENSNMLP00000041751.1"/>
    </source>
</evidence>
<evidence type="ECO:0000256" key="3">
    <source>
        <dbReference type="ARBA" id="ARBA00023134"/>
    </source>
</evidence>
<accession>A0A8C6UVB4</accession>
<sequence>IKNYSGFKLIVILYVWQVSLEELSLEMSASPRWRGKDVTVVRTPDLFKLHFEAVIEEIRRCVSLCPPGPNVLLLLVKPSDFTEKDRETLHLILSLFGPDAFKHAMVVITHDEKAHSCADVLNDCNGRFYNLFEENRQLLMEGIENADGLSSDCLRIALIGKTGSGKSSSGNTILGRKEFKAILGQTSVTQICQKVKNTIDGRHVAVVDTPGLFDTNLSQDDVNEEMLKCVSLLAPGPHVFLLVLQIGRFTKEEKETLTLIKKWFGKGAEKFTIILFTHGDQLDKHKTSIQDYIERCDSSFKKLLSDCGNRCHVFNNYDKENRTQVKELMEKIDDMVRENGGSYYTNDMLQRAEAAIQKEMERLLQKQIKEEQQQRQREEEKREEEDRKRKDQEEQQHQEWEQKRKALEEKIKSEQKSKEMFETKLQESRRQMEQERERWEEERKKSLKKQKDEKKQWEEEQKELQKQYEQANEKQN</sequence>
<dbReference type="PANTHER" id="PTHR10903">
    <property type="entry name" value="GTPASE, IMAP FAMILY MEMBER-RELATED"/>
    <property type="match status" value="1"/>
</dbReference>
<evidence type="ECO:0000256" key="4">
    <source>
        <dbReference type="SAM" id="MobiDB-lite"/>
    </source>
</evidence>
<keyword evidence="2" id="KW-0547">Nucleotide-binding</keyword>
<dbReference type="FunFam" id="3.40.50.300:FF:000366">
    <property type="entry name" value="GTPase, IMAP family member 2"/>
    <property type="match status" value="1"/>
</dbReference>
<evidence type="ECO:0000256" key="5">
    <source>
        <dbReference type="SAM" id="SignalP"/>
    </source>
</evidence>
<dbReference type="PROSITE" id="PS51720">
    <property type="entry name" value="G_AIG1"/>
    <property type="match status" value="1"/>
</dbReference>
<evidence type="ECO:0000256" key="1">
    <source>
        <dbReference type="ARBA" id="ARBA00008535"/>
    </source>
</evidence>
<evidence type="ECO:0000313" key="8">
    <source>
        <dbReference type="Proteomes" id="UP000694523"/>
    </source>
</evidence>
<dbReference type="AlphaFoldDB" id="A0A8C6UVB4"/>
<reference evidence="7" key="2">
    <citation type="submission" date="2025-09" db="UniProtKB">
        <authorList>
            <consortium name="Ensembl"/>
        </authorList>
    </citation>
    <scope>IDENTIFICATION</scope>
</reference>
<feature type="region of interest" description="Disordered" evidence="4">
    <location>
        <begin position="368"/>
        <end position="476"/>
    </location>
</feature>
<keyword evidence="3" id="KW-0342">GTP-binding</keyword>
<reference evidence="7" key="1">
    <citation type="submission" date="2025-08" db="UniProtKB">
        <authorList>
            <consortium name="Ensembl"/>
        </authorList>
    </citation>
    <scope>IDENTIFICATION</scope>
</reference>
<dbReference type="GO" id="GO:0005525">
    <property type="term" value="F:GTP binding"/>
    <property type="evidence" value="ECO:0007669"/>
    <property type="project" value="UniProtKB-KW"/>
</dbReference>
<feature type="signal peptide" evidence="5">
    <location>
        <begin position="1"/>
        <end position="20"/>
    </location>
</feature>
<dbReference type="Proteomes" id="UP000694523">
    <property type="component" value="Unplaced"/>
</dbReference>
<dbReference type="PANTHER" id="PTHR10903:SF188">
    <property type="entry name" value="GTPASE IMAP FAMILY MEMBER 2-LIKE-RELATED"/>
    <property type="match status" value="1"/>
</dbReference>